<feature type="chain" id="PRO_5010215121" evidence="9">
    <location>
        <begin position="36"/>
        <end position="844"/>
    </location>
</feature>
<dbReference type="Pfam" id="PF13954">
    <property type="entry name" value="PapC_N"/>
    <property type="match status" value="1"/>
</dbReference>
<organism evidence="12 13">
    <name type="scientific">Aeromonas sobria</name>
    <dbReference type="NCBI Taxonomy" id="646"/>
    <lineage>
        <taxon>Bacteria</taxon>
        <taxon>Pseudomonadati</taxon>
        <taxon>Pseudomonadota</taxon>
        <taxon>Gammaproteobacteria</taxon>
        <taxon>Aeromonadales</taxon>
        <taxon>Aeromonadaceae</taxon>
        <taxon>Aeromonas</taxon>
    </lineage>
</organism>
<dbReference type="AlphaFoldDB" id="A0A1S2CSF3"/>
<dbReference type="InterPro" id="IPR037224">
    <property type="entry name" value="PapC_N_sf"/>
</dbReference>
<dbReference type="InterPro" id="IPR042186">
    <property type="entry name" value="FimD_plug_dom"/>
</dbReference>
<keyword evidence="6 9" id="KW-0732">Signal</keyword>
<dbReference type="STRING" id="646.BJD16_16300"/>
<feature type="domain" description="PapC-like C-terminal" evidence="10">
    <location>
        <begin position="771"/>
        <end position="827"/>
    </location>
</feature>
<evidence type="ECO:0000259" key="10">
    <source>
        <dbReference type="Pfam" id="PF13953"/>
    </source>
</evidence>
<comment type="caution">
    <text evidence="12">The sequence shown here is derived from an EMBL/GenBank/DDBJ whole genome shotgun (WGS) entry which is preliminary data.</text>
</comment>
<dbReference type="Gene3D" id="2.60.40.2070">
    <property type="match status" value="1"/>
</dbReference>
<dbReference type="RefSeq" id="WP_042023088.1">
    <property type="nucleotide sequence ID" value="NZ_CDBW01000039.1"/>
</dbReference>
<dbReference type="Pfam" id="PF00577">
    <property type="entry name" value="Usher"/>
    <property type="match status" value="1"/>
</dbReference>
<evidence type="ECO:0000256" key="4">
    <source>
        <dbReference type="ARBA" id="ARBA00022452"/>
    </source>
</evidence>
<comment type="similarity">
    <text evidence="2">Belongs to the fimbrial export usher family.</text>
</comment>
<dbReference type="InterPro" id="IPR025885">
    <property type="entry name" value="PapC_N"/>
</dbReference>
<evidence type="ECO:0000313" key="13">
    <source>
        <dbReference type="Proteomes" id="UP000179934"/>
    </source>
</evidence>
<sequence length="844" mass="92641">MSVSISDSARKKHYSKMAFMLCVPCLLAVADYAWADTEFNIDALDLDERTKIDLSQFADEGYILPGDYYLEIEVNKNKLPLQKLPFYETETGKGKGGVACLPPAVIPKLALTDEAIAKIDTWHQGQCANLLALDGVVISNDIGNGLLRIAVPQAWMKYSDPNWIPPEQWDDGITGLMLDYNINAQVNEGSGYSNSNISSYGTLGVNYGPWRMRGDYQANSYWGDDERTSAELNRIYAYRPLSAMAAKLTVGEQQLNSQLIDGFRYTGVNLANDERMLPPSLQGYAPEVSGIAKTNAKVTVSQSGRVIYETNVPAGPFRIQGLDSSVRGRLDVRVEEQDGSVSSFQVDTATVPYLTRPGYVRYNLSVGAPSELGDSAHDVHGPGFVTGDFSWGVANSWSLYGGTLIAGEYNSMGLGIGRDLYAFGAISADLTQSIAKLPGLPTKIGQSFRLNYAKQFDEYNSSITFAGYRFSQHDFMTMSQFLNNKDRLEKNETASNDDYNTWGDKELYTITANKTFWADDAAKALTIYLDYTHRTYWDHEAEDRYGLSINKSVNIGTFKDISLYLSAYKTKTENYEDDRSVMLTVSMPIGDRKSAGYSVQSSNGKVTHLATYQDYSSPDDTYQLGAGVQSNGHGVARGYYNHNSDIGAVSLNAYSVQSEYTSLGASMRGGLTATEHGAALHQATRRGGTRMMVDTDKVSGVSFNNGRAVTNRFGVAVISDMTDYRKSDTRIDVDQLEDDIDAINAIKQGTLTEGAIGYNPFEIAQGFKMLATVRLPDGSNPPFGATVIKDSGRVLSVVDEDGLIYLTGVKPDESFELSWGGSRHCKIVAPREVTDLSMKTLTCK</sequence>
<dbReference type="PANTHER" id="PTHR30451:SF10">
    <property type="entry name" value="OUTER MEMBRANE USHER PROTEIN YFCU-RELATED"/>
    <property type="match status" value="1"/>
</dbReference>
<keyword evidence="4" id="KW-1134">Transmembrane beta strand</keyword>
<evidence type="ECO:0000256" key="5">
    <source>
        <dbReference type="ARBA" id="ARBA00022692"/>
    </source>
</evidence>
<evidence type="ECO:0000256" key="6">
    <source>
        <dbReference type="ARBA" id="ARBA00022729"/>
    </source>
</evidence>
<gene>
    <name evidence="12" type="ORF">BJD16_16300</name>
</gene>
<evidence type="ECO:0000256" key="8">
    <source>
        <dbReference type="ARBA" id="ARBA00023237"/>
    </source>
</evidence>
<dbReference type="Gene3D" id="2.60.40.2610">
    <property type="entry name" value="Outer membrane usher protein FimD, plug domain"/>
    <property type="match status" value="1"/>
</dbReference>
<dbReference type="Pfam" id="PF13953">
    <property type="entry name" value="PapC_C"/>
    <property type="match status" value="1"/>
</dbReference>
<dbReference type="SUPFAM" id="SSF141729">
    <property type="entry name" value="FimD N-terminal domain-like"/>
    <property type="match status" value="1"/>
</dbReference>
<dbReference type="GO" id="GO:0009279">
    <property type="term" value="C:cell outer membrane"/>
    <property type="evidence" value="ECO:0007669"/>
    <property type="project" value="UniProtKB-SubCell"/>
</dbReference>
<protein>
    <submittedName>
        <fullName evidence="12">Fimbrial assembly protein</fullName>
    </submittedName>
</protein>
<dbReference type="GO" id="GO:0015473">
    <property type="term" value="F:fimbrial usher porin activity"/>
    <property type="evidence" value="ECO:0007669"/>
    <property type="project" value="InterPro"/>
</dbReference>
<evidence type="ECO:0000256" key="1">
    <source>
        <dbReference type="ARBA" id="ARBA00004571"/>
    </source>
</evidence>
<evidence type="ECO:0000256" key="7">
    <source>
        <dbReference type="ARBA" id="ARBA00023136"/>
    </source>
</evidence>
<keyword evidence="3" id="KW-0813">Transport</keyword>
<dbReference type="InterPro" id="IPR043142">
    <property type="entry name" value="PapC-like_C_sf"/>
</dbReference>
<dbReference type="GeneID" id="58923753"/>
<dbReference type="InterPro" id="IPR025949">
    <property type="entry name" value="PapC-like_C"/>
</dbReference>
<evidence type="ECO:0000256" key="3">
    <source>
        <dbReference type="ARBA" id="ARBA00022448"/>
    </source>
</evidence>
<dbReference type="EMBL" id="MKFU01000021">
    <property type="protein sequence ID" value="OHY91516.1"/>
    <property type="molecule type" value="Genomic_DNA"/>
</dbReference>
<dbReference type="OrthoDB" id="6554712at2"/>
<evidence type="ECO:0000259" key="11">
    <source>
        <dbReference type="Pfam" id="PF13954"/>
    </source>
</evidence>
<keyword evidence="8" id="KW-0998">Cell outer membrane</keyword>
<dbReference type="GO" id="GO:0009297">
    <property type="term" value="P:pilus assembly"/>
    <property type="evidence" value="ECO:0007669"/>
    <property type="project" value="InterPro"/>
</dbReference>
<keyword evidence="7" id="KW-0472">Membrane</keyword>
<dbReference type="PANTHER" id="PTHR30451">
    <property type="entry name" value="OUTER MEMBRANE USHER PROTEIN"/>
    <property type="match status" value="1"/>
</dbReference>
<evidence type="ECO:0000256" key="2">
    <source>
        <dbReference type="ARBA" id="ARBA00008064"/>
    </source>
</evidence>
<name>A0A1S2CSF3_AERSO</name>
<evidence type="ECO:0000256" key="9">
    <source>
        <dbReference type="SAM" id="SignalP"/>
    </source>
</evidence>
<dbReference type="Proteomes" id="UP000179934">
    <property type="component" value="Unassembled WGS sequence"/>
</dbReference>
<dbReference type="InterPro" id="IPR000015">
    <property type="entry name" value="Fimb_usher"/>
</dbReference>
<evidence type="ECO:0000313" key="12">
    <source>
        <dbReference type="EMBL" id="OHY91516.1"/>
    </source>
</evidence>
<proteinExistence type="inferred from homology"/>
<dbReference type="Gene3D" id="3.10.20.410">
    <property type="match status" value="1"/>
</dbReference>
<comment type="subcellular location">
    <subcellularLocation>
        <location evidence="1">Cell outer membrane</location>
        <topology evidence="1">Multi-pass membrane protein</topology>
    </subcellularLocation>
</comment>
<feature type="signal peptide" evidence="9">
    <location>
        <begin position="1"/>
        <end position="35"/>
    </location>
</feature>
<reference evidence="12 13" key="1">
    <citation type="submission" date="2016-09" db="EMBL/GenBank/DDBJ databases">
        <title>Draft Genome Sequence of Aeromonas sobria Strain 08005, Isolated from Sick Rana catesbeiana.</title>
        <authorList>
            <person name="Yang Q."/>
        </authorList>
    </citation>
    <scope>NUCLEOTIDE SEQUENCE [LARGE SCALE GENOMIC DNA]</scope>
    <source>
        <strain evidence="12 13">08005</strain>
    </source>
</reference>
<dbReference type="Gene3D" id="2.60.40.3110">
    <property type="match status" value="1"/>
</dbReference>
<keyword evidence="5" id="KW-0812">Transmembrane</keyword>
<accession>A0A1S2CSF3</accession>
<feature type="domain" description="PapC N-terminal" evidence="11">
    <location>
        <begin position="38"/>
        <end position="184"/>
    </location>
</feature>